<dbReference type="PANTHER" id="PTHR33490:SF3">
    <property type="entry name" value="CONSERVED INTEGRAL MEMBRANE PROTEIN"/>
    <property type="match status" value="1"/>
</dbReference>
<dbReference type="Pfam" id="PF01841">
    <property type="entry name" value="Transglut_core"/>
    <property type="match status" value="1"/>
</dbReference>
<dbReference type="AlphaFoldDB" id="H6L0U1"/>
<dbReference type="Proteomes" id="UP000007519">
    <property type="component" value="Chromosome"/>
</dbReference>
<dbReference type="InterPro" id="IPR038765">
    <property type="entry name" value="Papain-like_cys_pep_sf"/>
</dbReference>
<dbReference type="PANTHER" id="PTHR33490">
    <property type="entry name" value="BLR5614 PROTEIN-RELATED"/>
    <property type="match status" value="1"/>
</dbReference>
<dbReference type="KEGG" id="sgn:SGRA_3169"/>
<sequence>MQDLSPYLASTYFIEAEHPDIQSYAQKITAQAASPAEKVQALYYAIRDGWSYYPYHLRLKKEALRASYILQKDYGYCVEKSVLFASCLRAIGIPARLGFANVRNHLATKKVEEYLRTDLMVFHAYTEVFLHNRWIKLTPVFNKTLCERLNVAPLDFNGQDEAIFQESDKSGQPFMSYEKEYGHFADLPLALFIQELRHYYPHIFEQRIQSKDIIVDF</sequence>
<evidence type="ECO:0000313" key="2">
    <source>
        <dbReference type="EMBL" id="AFC25897.1"/>
    </source>
</evidence>
<gene>
    <name evidence="2" type="ordered locus">SGRA_3169</name>
</gene>
<dbReference type="EMBL" id="CP002831">
    <property type="protein sequence ID" value="AFC25897.1"/>
    <property type="molecule type" value="Genomic_DNA"/>
</dbReference>
<dbReference type="RefSeq" id="WP_015693494.1">
    <property type="nucleotide sequence ID" value="NC_016940.1"/>
</dbReference>
<keyword evidence="3" id="KW-1185">Reference proteome</keyword>
<dbReference type="HOGENOM" id="CLU_087197_0_0_10"/>
<dbReference type="SUPFAM" id="SSF54001">
    <property type="entry name" value="Cysteine proteinases"/>
    <property type="match status" value="1"/>
</dbReference>
<feature type="domain" description="Transglutaminase-like" evidence="1">
    <location>
        <begin position="69"/>
        <end position="141"/>
    </location>
</feature>
<protein>
    <submittedName>
        <fullName evidence="2">Transglutaminase domain-containing protein</fullName>
    </submittedName>
</protein>
<reference evidence="2 3" key="1">
    <citation type="journal article" date="2012" name="Stand. Genomic Sci.">
        <title>Complete genome sequencing and analysis of Saprospira grandis str. Lewin, a predatory marine bacterium.</title>
        <authorList>
            <person name="Saw J.H."/>
            <person name="Yuryev A."/>
            <person name="Kanbe M."/>
            <person name="Hou S."/>
            <person name="Young A.G."/>
            <person name="Aizawa S."/>
            <person name="Alam M."/>
        </authorList>
    </citation>
    <scope>NUCLEOTIDE SEQUENCE [LARGE SCALE GENOMIC DNA]</scope>
    <source>
        <strain evidence="2 3">Lewin</strain>
    </source>
</reference>
<dbReference type="InterPro" id="IPR002931">
    <property type="entry name" value="Transglutaminase-like"/>
</dbReference>
<dbReference type="OrthoDB" id="9804872at2"/>
<dbReference type="eggNOG" id="COG1305">
    <property type="taxonomic scope" value="Bacteria"/>
</dbReference>
<proteinExistence type="predicted"/>
<name>H6L0U1_SAPGL</name>
<accession>H6L0U1</accession>
<dbReference type="Gene3D" id="3.10.620.30">
    <property type="match status" value="1"/>
</dbReference>
<evidence type="ECO:0000313" key="3">
    <source>
        <dbReference type="Proteomes" id="UP000007519"/>
    </source>
</evidence>
<dbReference type="STRING" id="984262.SGRA_3169"/>
<organism evidence="2 3">
    <name type="scientific">Saprospira grandis (strain Lewin)</name>
    <dbReference type="NCBI Taxonomy" id="984262"/>
    <lineage>
        <taxon>Bacteria</taxon>
        <taxon>Pseudomonadati</taxon>
        <taxon>Bacteroidota</taxon>
        <taxon>Saprospiria</taxon>
        <taxon>Saprospirales</taxon>
        <taxon>Saprospiraceae</taxon>
        <taxon>Saprospira</taxon>
    </lineage>
</organism>
<dbReference type="SMART" id="SM00460">
    <property type="entry name" value="TGc"/>
    <property type="match status" value="1"/>
</dbReference>
<evidence type="ECO:0000259" key="1">
    <source>
        <dbReference type="SMART" id="SM00460"/>
    </source>
</evidence>